<evidence type="ECO:0000256" key="6">
    <source>
        <dbReference type="ARBA" id="ARBA00041911"/>
    </source>
</evidence>
<dbReference type="PANTHER" id="PTHR45662:SF2">
    <property type="entry name" value="PHOSPHATIDYLINOSITOL-3-PHOSPHATASE SAC1"/>
    <property type="match status" value="1"/>
</dbReference>
<dbReference type="GO" id="GO:0004438">
    <property type="term" value="F:phosphatidylinositol-3-phosphate phosphatase activity"/>
    <property type="evidence" value="ECO:0007669"/>
    <property type="project" value="UniProtKB-EC"/>
</dbReference>
<evidence type="ECO:0000256" key="3">
    <source>
        <dbReference type="ARBA" id="ARBA00036807"/>
    </source>
</evidence>
<dbReference type="GO" id="GO:0043812">
    <property type="term" value="F:phosphatidylinositol-4-phosphate phosphatase activity"/>
    <property type="evidence" value="ECO:0007669"/>
    <property type="project" value="TreeGrafter"/>
</dbReference>
<dbReference type="EC" id="3.1.3.64" evidence="1"/>
<feature type="transmembrane region" description="Helical" evidence="7">
    <location>
        <begin position="511"/>
        <end position="533"/>
    </location>
</feature>
<evidence type="ECO:0000256" key="2">
    <source>
        <dbReference type="ARBA" id="ARBA00036631"/>
    </source>
</evidence>
<accession>A0A151X0K7</accession>
<keyword evidence="7" id="KW-1133">Transmembrane helix</keyword>
<dbReference type="SUPFAM" id="SSF53098">
    <property type="entry name" value="Ribonuclease H-like"/>
    <property type="match status" value="1"/>
</dbReference>
<keyword evidence="10" id="KW-1185">Reference proteome</keyword>
<organism evidence="9 10">
    <name type="scientific">Mycetomoellerius zeteki</name>
    <dbReference type="NCBI Taxonomy" id="64791"/>
    <lineage>
        <taxon>Eukaryota</taxon>
        <taxon>Metazoa</taxon>
        <taxon>Ecdysozoa</taxon>
        <taxon>Arthropoda</taxon>
        <taxon>Hexapoda</taxon>
        <taxon>Insecta</taxon>
        <taxon>Pterygota</taxon>
        <taxon>Neoptera</taxon>
        <taxon>Endopterygota</taxon>
        <taxon>Hymenoptera</taxon>
        <taxon>Apocrita</taxon>
        <taxon>Aculeata</taxon>
        <taxon>Formicoidea</taxon>
        <taxon>Formicidae</taxon>
        <taxon>Myrmicinae</taxon>
        <taxon>Mycetomoellerius</taxon>
    </lineage>
</organism>
<comment type="catalytic activity">
    <reaction evidence="2">
        <text>a 1,2-diacyl-sn-glycero-3-phospho-(1D-myo-inositol-3-phosphate) + H2O = a 1,2-diacyl-sn-glycero-3-phospho-(1D-myo-inositol) + phosphate</text>
        <dbReference type="Rhea" id="RHEA:12316"/>
        <dbReference type="ChEBI" id="CHEBI:15377"/>
        <dbReference type="ChEBI" id="CHEBI:43474"/>
        <dbReference type="ChEBI" id="CHEBI:57880"/>
        <dbReference type="ChEBI" id="CHEBI:58088"/>
        <dbReference type="EC" id="3.1.3.64"/>
    </reaction>
    <physiologicalReaction direction="left-to-right" evidence="2">
        <dbReference type="Rhea" id="RHEA:12317"/>
    </physiologicalReaction>
</comment>
<sequence length="543" mass="62522">RNYLGITVHWINPETLERESAALAYRRIKGKHTYDLLAQAINSVFLEYHIQNKVCGTTTDNESNFVKAFHIINIRYFNVTENSFILPPHHRCASHTLNLIAVKDSDKVFDSCGIFLLMPLHDRADPRFVWNAYLLQDLSARPEQYKFCLPIIHGFISLNTVVVNGVAFNWGIISRRGIHRAGTRLFSRGIDATGNVSNYVETEQLIEVNGNCSSFVQTRGSIPLFWYQAPNLKYKPKPQISPHEDHQSACARHFDVQIFHYGKQILVNLIDQRGPEALLENAYRNLVQRINNQNIRYEAFDFHAECRRLRWDKLNTLMDRLAHDQEQMGYFLLMRDGALLSAQDGVFRTNCIDCLDRTNVVQSMLAKRVLNEVLNRLEILRKVEDHPAFENLFKQIWADNADVISIQYSGTGALKTDFTRTGKRTKLGAMKDGLNSLTRYYKNNFADGYRQDSLELFLGRYIVQDGECTSIQCPLESERNWRYATFPLVLLVASSMLVAHIILPSRYTTEILLYMLFWGAMVAGTFATIIHHGKQYVDKPKLL</sequence>
<protein>
    <recommendedName>
        <fullName evidence="4">Phosphatidylinositol-3-phosphatase SAC1</fullName>
        <ecNumber evidence="1">3.1.3.64</ecNumber>
    </recommendedName>
    <alternativeName>
        <fullName evidence="6">Phosphatidylinositol-4-phosphate phosphatase</fullName>
    </alternativeName>
    <alternativeName>
        <fullName evidence="5">Suppressor of actin mutations 1-like protein</fullName>
    </alternativeName>
</protein>
<evidence type="ECO:0000259" key="8">
    <source>
        <dbReference type="PROSITE" id="PS50275"/>
    </source>
</evidence>
<keyword evidence="7" id="KW-0472">Membrane</keyword>
<dbReference type="Proteomes" id="UP000075809">
    <property type="component" value="Unassembled WGS sequence"/>
</dbReference>
<evidence type="ECO:0000256" key="7">
    <source>
        <dbReference type="SAM" id="Phobius"/>
    </source>
</evidence>
<feature type="transmembrane region" description="Helical" evidence="7">
    <location>
        <begin position="481"/>
        <end position="499"/>
    </location>
</feature>
<comment type="catalytic activity">
    <reaction evidence="3">
        <text>a 1,2-diacyl-sn-glycero-3-phospho-(1D-myo-inositol 4-phosphate) + H2O = a 1,2-diacyl-sn-glycero-3-phospho-(1D-myo-inositol) + phosphate</text>
        <dbReference type="Rhea" id="RHEA:55652"/>
        <dbReference type="ChEBI" id="CHEBI:15377"/>
        <dbReference type="ChEBI" id="CHEBI:43474"/>
        <dbReference type="ChEBI" id="CHEBI:57880"/>
        <dbReference type="ChEBI" id="CHEBI:58178"/>
    </reaction>
    <physiologicalReaction direction="left-to-right" evidence="3">
        <dbReference type="Rhea" id="RHEA:55653"/>
    </physiologicalReaction>
</comment>
<proteinExistence type="predicted"/>
<keyword evidence="7" id="KW-0812">Transmembrane</keyword>
<dbReference type="AlphaFoldDB" id="A0A151X0K7"/>
<dbReference type="STRING" id="64791.A0A151X0K7"/>
<dbReference type="GO" id="GO:0046856">
    <property type="term" value="P:phosphatidylinositol dephosphorylation"/>
    <property type="evidence" value="ECO:0007669"/>
    <property type="project" value="TreeGrafter"/>
</dbReference>
<dbReference type="PROSITE" id="PS50275">
    <property type="entry name" value="SAC"/>
    <property type="match status" value="1"/>
</dbReference>
<dbReference type="InterPro" id="IPR012337">
    <property type="entry name" value="RNaseH-like_sf"/>
</dbReference>
<dbReference type="GO" id="GO:0005783">
    <property type="term" value="C:endoplasmic reticulum"/>
    <property type="evidence" value="ECO:0007669"/>
    <property type="project" value="TreeGrafter"/>
</dbReference>
<dbReference type="InterPro" id="IPR002013">
    <property type="entry name" value="SAC_dom"/>
</dbReference>
<evidence type="ECO:0000256" key="1">
    <source>
        <dbReference type="ARBA" id="ARBA00013038"/>
    </source>
</evidence>
<evidence type="ECO:0000313" key="9">
    <source>
        <dbReference type="EMBL" id="KYQ53887.1"/>
    </source>
</evidence>
<gene>
    <name evidence="9" type="ORF">ALC60_07180</name>
</gene>
<feature type="domain" description="SAC" evidence="8">
    <location>
        <begin position="122"/>
        <end position="410"/>
    </location>
</feature>
<dbReference type="PANTHER" id="PTHR45662">
    <property type="entry name" value="PHOSPHATIDYLINOSITIDE PHOSPHATASE SAC1"/>
    <property type="match status" value="1"/>
</dbReference>
<name>A0A151X0K7_9HYME</name>
<evidence type="ECO:0000313" key="10">
    <source>
        <dbReference type="Proteomes" id="UP000075809"/>
    </source>
</evidence>
<dbReference type="EMBL" id="KQ982611">
    <property type="protein sequence ID" value="KYQ53887.1"/>
    <property type="molecule type" value="Genomic_DNA"/>
</dbReference>
<evidence type="ECO:0000256" key="5">
    <source>
        <dbReference type="ARBA" id="ARBA00041396"/>
    </source>
</evidence>
<feature type="non-terminal residue" evidence="9">
    <location>
        <position position="1"/>
    </location>
</feature>
<dbReference type="Pfam" id="PF02383">
    <property type="entry name" value="Syja_N"/>
    <property type="match status" value="1"/>
</dbReference>
<reference evidence="9 10" key="1">
    <citation type="submission" date="2015-09" db="EMBL/GenBank/DDBJ databases">
        <title>Trachymyrmex zeteki WGS genome.</title>
        <authorList>
            <person name="Nygaard S."/>
            <person name="Hu H."/>
            <person name="Boomsma J."/>
            <person name="Zhang G."/>
        </authorList>
    </citation>
    <scope>NUCLEOTIDE SEQUENCE [LARGE SCALE GENOMIC DNA]</scope>
    <source>
        <strain evidence="9">Tzet28-1</strain>
        <tissue evidence="9">Whole body</tissue>
    </source>
</reference>
<evidence type="ECO:0000256" key="4">
    <source>
        <dbReference type="ARBA" id="ARBA00040795"/>
    </source>
</evidence>